<proteinExistence type="predicted"/>
<protein>
    <submittedName>
        <fullName evidence="2">EB domain-containing protein</fullName>
    </submittedName>
</protein>
<dbReference type="AlphaFoldDB" id="A0A1I8C1V0"/>
<evidence type="ECO:0000313" key="2">
    <source>
        <dbReference type="WBParaSite" id="MhA1_Contig90.frz3.gene4"/>
    </source>
</evidence>
<keyword evidence="1" id="KW-1185">Reference proteome</keyword>
<organism evidence="1 2">
    <name type="scientific">Meloidogyne hapla</name>
    <name type="common">Root-knot nematode worm</name>
    <dbReference type="NCBI Taxonomy" id="6305"/>
    <lineage>
        <taxon>Eukaryota</taxon>
        <taxon>Metazoa</taxon>
        <taxon>Ecdysozoa</taxon>
        <taxon>Nematoda</taxon>
        <taxon>Chromadorea</taxon>
        <taxon>Rhabditida</taxon>
        <taxon>Tylenchina</taxon>
        <taxon>Tylenchomorpha</taxon>
        <taxon>Tylenchoidea</taxon>
        <taxon>Meloidogynidae</taxon>
        <taxon>Meloidogyninae</taxon>
        <taxon>Meloidogyne</taxon>
    </lineage>
</organism>
<sequence length="40" mass="4141">MDGSSCGDSKWCIRGQCRLIPGILEGSENGSGDGSLGKRI</sequence>
<name>A0A1I8C1V0_MELHA</name>
<dbReference type="Proteomes" id="UP000095281">
    <property type="component" value="Unplaced"/>
</dbReference>
<accession>A0A1I8C1V0</accession>
<reference evidence="2" key="1">
    <citation type="submission" date="2016-11" db="UniProtKB">
        <authorList>
            <consortium name="WormBaseParasite"/>
        </authorList>
    </citation>
    <scope>IDENTIFICATION</scope>
</reference>
<evidence type="ECO:0000313" key="1">
    <source>
        <dbReference type="Proteomes" id="UP000095281"/>
    </source>
</evidence>
<dbReference type="WBParaSite" id="MhA1_Contig90.frz3.gene4">
    <property type="protein sequence ID" value="MhA1_Contig90.frz3.gene4"/>
    <property type="gene ID" value="MhA1_Contig90.frz3.gene4"/>
</dbReference>